<dbReference type="AlphaFoldDB" id="A0A518D8V1"/>
<dbReference type="InterPro" id="IPR006148">
    <property type="entry name" value="Glc/Gal-6P_isomerase"/>
</dbReference>
<dbReference type="PANTHER" id="PTHR11054:SF0">
    <property type="entry name" value="6-PHOSPHOGLUCONOLACTONASE"/>
    <property type="match status" value="1"/>
</dbReference>
<dbReference type="Proteomes" id="UP000317429">
    <property type="component" value="Chromosome"/>
</dbReference>
<evidence type="ECO:0000256" key="5">
    <source>
        <dbReference type="ARBA" id="ARBA00010662"/>
    </source>
</evidence>
<dbReference type="PANTHER" id="PTHR11054">
    <property type="entry name" value="6-PHOSPHOGLUCONOLACTONASE"/>
    <property type="match status" value="1"/>
</dbReference>
<dbReference type="NCBIfam" id="NF004051">
    <property type="entry name" value="PRK05571.1"/>
    <property type="match status" value="1"/>
</dbReference>
<gene>
    <name evidence="9" type="primary">pgl_1</name>
    <name evidence="9" type="ORF">Pla175_12730</name>
</gene>
<evidence type="ECO:0000256" key="2">
    <source>
        <dbReference type="ARBA" id="ARBA00002681"/>
    </source>
</evidence>
<dbReference type="KEGG" id="pnd:Pla175_12730"/>
<comment type="catalytic activity">
    <reaction evidence="1">
        <text>6-phospho-D-glucono-1,5-lactone + H2O = 6-phospho-D-gluconate + H(+)</text>
        <dbReference type="Rhea" id="RHEA:12556"/>
        <dbReference type="ChEBI" id="CHEBI:15377"/>
        <dbReference type="ChEBI" id="CHEBI:15378"/>
        <dbReference type="ChEBI" id="CHEBI:57955"/>
        <dbReference type="ChEBI" id="CHEBI:58759"/>
        <dbReference type="EC" id="3.1.1.31"/>
    </reaction>
</comment>
<dbReference type="GO" id="GO:0005975">
    <property type="term" value="P:carbohydrate metabolic process"/>
    <property type="evidence" value="ECO:0007669"/>
    <property type="project" value="InterPro"/>
</dbReference>
<name>A0A518D8V1_9BACT</name>
<dbReference type="NCBIfam" id="TIGR01198">
    <property type="entry name" value="pgl"/>
    <property type="match status" value="1"/>
</dbReference>
<dbReference type="InterPro" id="IPR005900">
    <property type="entry name" value="6-phosphogluconolactonase_DevB"/>
</dbReference>
<feature type="domain" description="Glucosamine/galactosamine-6-phosphate isomerase" evidence="8">
    <location>
        <begin position="164"/>
        <end position="384"/>
    </location>
</feature>
<accession>A0A518D8V1</accession>
<dbReference type="InterPro" id="IPR037171">
    <property type="entry name" value="NagB/RpiA_transferase-like"/>
</dbReference>
<dbReference type="GO" id="GO:0006098">
    <property type="term" value="P:pentose-phosphate shunt"/>
    <property type="evidence" value="ECO:0007669"/>
    <property type="project" value="UniProtKB-UniPathway"/>
</dbReference>
<sequence>MRVGIAADHGGLSLKLELAQWLRDAGHEAVDFGANELCSEDDYPDFVLPLAEALAAGRIERGVAVCGSGVGASIAANKVAGVRAALIHDVFSAHQGVEDDDMNIVCLGGRVIGPSLAMEVVTAFLGARFTHAERHLRRLGKVLEQERRTGASAGRGAEVEIYDDVDAVSAAAARLFLAEAQKAVALRGRFCVALSGGETPRRTFELLAKPPYRDSVPWPQVHVFWGDERCVGPDDPRSNYRMARLALLEQVPIPTSQVHPIDGSVDHATGAQRYDALLSAQFPEGVRFDLVMLGLGEDGHTASLFPGVAALDEQRQLAAGVPAPVPGPDRVTLTAAALNTARTAAFLAAGAAKAEVLQAVLEGPKTPARLPSQLIRPTRGGLLWLVDRAAARAVEHLAAEPHSSANHYNLMLNPS</sequence>
<dbReference type="InterPro" id="IPR039104">
    <property type="entry name" value="6PGL"/>
</dbReference>
<dbReference type="GO" id="GO:0017057">
    <property type="term" value="F:6-phosphogluconolactonase activity"/>
    <property type="evidence" value="ECO:0007669"/>
    <property type="project" value="UniProtKB-EC"/>
</dbReference>
<evidence type="ECO:0000259" key="8">
    <source>
        <dbReference type="Pfam" id="PF01182"/>
    </source>
</evidence>
<comment type="pathway">
    <text evidence="3">Carbohydrate degradation; pentose phosphate pathway; D-ribulose 5-phosphate from D-glucose 6-phosphate (oxidative stage): step 2/3.</text>
</comment>
<dbReference type="EMBL" id="CP036291">
    <property type="protein sequence ID" value="QDU87906.1"/>
    <property type="molecule type" value="Genomic_DNA"/>
</dbReference>
<keyword evidence="9" id="KW-0378">Hydrolase</keyword>
<dbReference type="GO" id="GO:0016861">
    <property type="term" value="F:intramolecular oxidoreductase activity, interconverting aldoses and ketoses"/>
    <property type="evidence" value="ECO:0007669"/>
    <property type="project" value="UniProtKB-ARBA"/>
</dbReference>
<dbReference type="RefSeq" id="WP_197527306.1">
    <property type="nucleotide sequence ID" value="NZ_CP036291.1"/>
</dbReference>
<dbReference type="Pfam" id="PF01182">
    <property type="entry name" value="Glucosamine_iso"/>
    <property type="match status" value="1"/>
</dbReference>
<evidence type="ECO:0000256" key="3">
    <source>
        <dbReference type="ARBA" id="ARBA00004961"/>
    </source>
</evidence>
<keyword evidence="10" id="KW-1185">Reference proteome</keyword>
<comment type="function">
    <text evidence="2">Hydrolysis of 6-phosphogluconolactone to 6-phosphogluconate.</text>
</comment>
<dbReference type="SUPFAM" id="SSF89623">
    <property type="entry name" value="Ribose/Galactose isomerase RpiB/AlsB"/>
    <property type="match status" value="1"/>
</dbReference>
<proteinExistence type="inferred from homology"/>
<evidence type="ECO:0000256" key="1">
    <source>
        <dbReference type="ARBA" id="ARBA00000832"/>
    </source>
</evidence>
<evidence type="ECO:0000256" key="4">
    <source>
        <dbReference type="ARBA" id="ARBA00008754"/>
    </source>
</evidence>
<dbReference type="SUPFAM" id="SSF100950">
    <property type="entry name" value="NagB/RpiA/CoA transferase-like"/>
    <property type="match status" value="1"/>
</dbReference>
<comment type="similarity">
    <text evidence="5">Belongs to the glucosamine/galactosamine-6-phosphate isomerase family. 6-phosphogluconolactonase subfamily.</text>
</comment>
<dbReference type="CDD" id="cd01400">
    <property type="entry name" value="6PGL"/>
    <property type="match status" value="1"/>
</dbReference>
<organism evidence="9 10">
    <name type="scientific">Pirellulimonas nuda</name>
    <dbReference type="NCBI Taxonomy" id="2528009"/>
    <lineage>
        <taxon>Bacteria</taxon>
        <taxon>Pseudomonadati</taxon>
        <taxon>Planctomycetota</taxon>
        <taxon>Planctomycetia</taxon>
        <taxon>Pirellulales</taxon>
        <taxon>Lacipirellulaceae</taxon>
        <taxon>Pirellulimonas</taxon>
    </lineage>
</organism>
<dbReference type="NCBIfam" id="TIGR00689">
    <property type="entry name" value="rpiB_lacA_lacB"/>
    <property type="match status" value="1"/>
</dbReference>
<dbReference type="UniPathway" id="UPA00115">
    <property type="reaction ID" value="UER00409"/>
</dbReference>
<evidence type="ECO:0000313" key="10">
    <source>
        <dbReference type="Proteomes" id="UP000317429"/>
    </source>
</evidence>
<dbReference type="InterPro" id="IPR036569">
    <property type="entry name" value="RpiB_LacA_LacB_sf"/>
</dbReference>
<comment type="similarity">
    <text evidence="4">Belongs to the LacAB/RpiB family.</text>
</comment>
<evidence type="ECO:0000256" key="7">
    <source>
        <dbReference type="ARBA" id="ARBA00020337"/>
    </source>
</evidence>
<evidence type="ECO:0000313" key="9">
    <source>
        <dbReference type="EMBL" id="QDU87906.1"/>
    </source>
</evidence>
<reference evidence="9 10" key="1">
    <citation type="submission" date="2019-02" db="EMBL/GenBank/DDBJ databases">
        <title>Deep-cultivation of Planctomycetes and their phenomic and genomic characterization uncovers novel biology.</title>
        <authorList>
            <person name="Wiegand S."/>
            <person name="Jogler M."/>
            <person name="Boedeker C."/>
            <person name="Pinto D."/>
            <person name="Vollmers J."/>
            <person name="Rivas-Marin E."/>
            <person name="Kohn T."/>
            <person name="Peeters S.H."/>
            <person name="Heuer A."/>
            <person name="Rast P."/>
            <person name="Oberbeckmann S."/>
            <person name="Bunk B."/>
            <person name="Jeske O."/>
            <person name="Meyerdierks A."/>
            <person name="Storesund J.E."/>
            <person name="Kallscheuer N."/>
            <person name="Luecker S."/>
            <person name="Lage O.M."/>
            <person name="Pohl T."/>
            <person name="Merkel B.J."/>
            <person name="Hornburger P."/>
            <person name="Mueller R.-W."/>
            <person name="Bruemmer F."/>
            <person name="Labrenz M."/>
            <person name="Spormann A.M."/>
            <person name="Op den Camp H."/>
            <person name="Overmann J."/>
            <person name="Amann R."/>
            <person name="Jetten M.S.M."/>
            <person name="Mascher T."/>
            <person name="Medema M.H."/>
            <person name="Devos D.P."/>
            <person name="Kaster A.-K."/>
            <person name="Ovreas L."/>
            <person name="Rohde M."/>
            <person name="Galperin M.Y."/>
            <person name="Jogler C."/>
        </authorList>
    </citation>
    <scope>NUCLEOTIDE SEQUENCE [LARGE SCALE GENOMIC DNA]</scope>
    <source>
        <strain evidence="9 10">Pla175</strain>
    </source>
</reference>
<dbReference type="Gene3D" id="3.40.50.1360">
    <property type="match status" value="1"/>
</dbReference>
<dbReference type="Gene3D" id="3.40.1400.10">
    <property type="entry name" value="Sugar-phosphate isomerase, RpiB/LacA/LacB"/>
    <property type="match status" value="1"/>
</dbReference>
<evidence type="ECO:0000256" key="6">
    <source>
        <dbReference type="ARBA" id="ARBA00013198"/>
    </source>
</evidence>
<dbReference type="InterPro" id="IPR003500">
    <property type="entry name" value="RpiB_LacA_LacB"/>
</dbReference>
<protein>
    <recommendedName>
        <fullName evidence="7">6-phosphogluconolactonase</fullName>
        <ecNumber evidence="6">3.1.1.31</ecNumber>
    </recommendedName>
</protein>
<dbReference type="Pfam" id="PF02502">
    <property type="entry name" value="LacAB_rpiB"/>
    <property type="match status" value="1"/>
</dbReference>
<dbReference type="EC" id="3.1.1.31" evidence="6"/>